<dbReference type="Gene3D" id="3.30.2090.10">
    <property type="entry name" value="Multidrug efflux transporter AcrB TolC docking domain, DN and DC subdomains"/>
    <property type="match status" value="1"/>
</dbReference>
<reference evidence="2" key="1">
    <citation type="journal article" date="2020" name="mSystems">
        <title>Genome- and Community-Level Interaction Insights into Carbon Utilization and Element Cycling Functions of Hydrothermarchaeota in Hydrothermal Sediment.</title>
        <authorList>
            <person name="Zhou Z."/>
            <person name="Liu Y."/>
            <person name="Xu W."/>
            <person name="Pan J."/>
            <person name="Luo Z.H."/>
            <person name="Li M."/>
        </authorList>
    </citation>
    <scope>NUCLEOTIDE SEQUENCE [LARGE SCALE GENOMIC DNA]</scope>
    <source>
        <strain evidence="2">HyVt-26</strain>
    </source>
</reference>
<dbReference type="GO" id="GO:0042910">
    <property type="term" value="F:xenobiotic transmembrane transporter activity"/>
    <property type="evidence" value="ECO:0007669"/>
    <property type="project" value="TreeGrafter"/>
</dbReference>
<keyword evidence="1" id="KW-0812">Transmembrane</keyword>
<comment type="caution">
    <text evidence="2">The sequence shown here is derived from an EMBL/GenBank/DDBJ whole genome shotgun (WGS) entry which is preliminary data.</text>
</comment>
<sequence>MSELDTKPHNPPLSGVIEELENLGLAGRTARFFINSPLSPLLYITMFLMGLAGLMMTPRQEDPQISVPLIDLFVQYPGAPVEEVASLAIQPLERMMWEIQGVKHVYSVSQRGHGMVTVQFEVGEEMEPSLVKVNEQLASNMDKIPNGVALPLVQAKGIDDVPVVTLTLWSDKDYNGDGIPDVDDSQLRRLALSVLQSIKEIPDTGEGFVVGGRAEQVTIEVLPERLAGYGISLG</sequence>
<dbReference type="Gene3D" id="3.30.70.1430">
    <property type="entry name" value="Multidrug efflux transporter AcrB pore domain"/>
    <property type="match status" value="1"/>
</dbReference>
<keyword evidence="1" id="KW-0472">Membrane</keyword>
<feature type="transmembrane region" description="Helical" evidence="1">
    <location>
        <begin position="38"/>
        <end position="56"/>
    </location>
</feature>
<proteinExistence type="predicted"/>
<dbReference type="InterPro" id="IPR001036">
    <property type="entry name" value="Acrflvin-R"/>
</dbReference>
<gene>
    <name evidence="2" type="ORF">ENG92_02210</name>
</gene>
<dbReference type="Proteomes" id="UP000885822">
    <property type="component" value="Unassembled WGS sequence"/>
</dbReference>
<feature type="non-terminal residue" evidence="2">
    <location>
        <position position="234"/>
    </location>
</feature>
<protein>
    <submittedName>
        <fullName evidence="2">Efflux RND transporter permease subunit</fullName>
    </submittedName>
</protein>
<name>A0A831K2X1_9GAMM</name>
<evidence type="ECO:0000313" key="2">
    <source>
        <dbReference type="EMBL" id="HDK37816.1"/>
    </source>
</evidence>
<dbReference type="InterPro" id="IPR027463">
    <property type="entry name" value="AcrB_DN_DC_subdom"/>
</dbReference>
<dbReference type="AlphaFoldDB" id="A0A831K2X1"/>
<dbReference type="SUPFAM" id="SSF82693">
    <property type="entry name" value="Multidrug efflux transporter AcrB pore domain, PN1, PN2, PC1 and PC2 subdomains"/>
    <property type="match status" value="1"/>
</dbReference>
<dbReference type="Pfam" id="PF00873">
    <property type="entry name" value="ACR_tran"/>
    <property type="match status" value="1"/>
</dbReference>
<dbReference type="Gene3D" id="1.20.1640.10">
    <property type="entry name" value="Multidrug efflux transporter AcrB transmembrane domain"/>
    <property type="match status" value="1"/>
</dbReference>
<dbReference type="GO" id="GO:0005886">
    <property type="term" value="C:plasma membrane"/>
    <property type="evidence" value="ECO:0007669"/>
    <property type="project" value="TreeGrafter"/>
</dbReference>
<dbReference type="EMBL" id="DRCV01000100">
    <property type="protein sequence ID" value="HDK37816.1"/>
    <property type="molecule type" value="Genomic_DNA"/>
</dbReference>
<keyword evidence="1" id="KW-1133">Transmembrane helix</keyword>
<dbReference type="PANTHER" id="PTHR32063:SF16">
    <property type="entry name" value="CATION EFFLUX SYSTEM (ACRB_ACRD_ACRF FAMILY)"/>
    <property type="match status" value="1"/>
</dbReference>
<evidence type="ECO:0000256" key="1">
    <source>
        <dbReference type="SAM" id="Phobius"/>
    </source>
</evidence>
<accession>A0A831K2X1</accession>
<dbReference type="PANTHER" id="PTHR32063">
    <property type="match status" value="1"/>
</dbReference>
<organism evidence="2">
    <name type="scientific">Thiolapillus brandeum</name>
    <dbReference type="NCBI Taxonomy" id="1076588"/>
    <lineage>
        <taxon>Bacteria</taxon>
        <taxon>Pseudomonadati</taxon>
        <taxon>Pseudomonadota</taxon>
        <taxon>Gammaproteobacteria</taxon>
        <taxon>Chromatiales</taxon>
        <taxon>Sedimenticolaceae</taxon>
        <taxon>Thiolapillus</taxon>
    </lineage>
</organism>
<dbReference type="Gene3D" id="3.30.70.1320">
    <property type="entry name" value="Multidrug efflux transporter AcrB pore domain like"/>
    <property type="match status" value="1"/>
</dbReference>